<keyword evidence="10" id="KW-1185">Reference proteome</keyword>
<feature type="transmembrane region" description="Helical" evidence="7">
    <location>
        <begin position="12"/>
        <end position="36"/>
    </location>
</feature>
<comment type="subcellular location">
    <subcellularLocation>
        <location evidence="1">Membrane</location>
        <topology evidence="1">Multi-pass membrane protein</topology>
    </subcellularLocation>
</comment>
<dbReference type="PANTHER" id="PTHR11662">
    <property type="entry name" value="SOLUTE CARRIER FAMILY 17"/>
    <property type="match status" value="1"/>
</dbReference>
<dbReference type="Proteomes" id="UP000051574">
    <property type="component" value="Unassembled WGS sequence"/>
</dbReference>
<dbReference type="AlphaFoldDB" id="A0A0T6AUS9"/>
<evidence type="ECO:0000256" key="4">
    <source>
        <dbReference type="ARBA" id="ARBA00022847"/>
    </source>
</evidence>
<dbReference type="Gene3D" id="1.20.1250.20">
    <property type="entry name" value="MFS general substrate transporter like domains"/>
    <property type="match status" value="2"/>
</dbReference>
<dbReference type="InterPro" id="IPR020846">
    <property type="entry name" value="MFS_dom"/>
</dbReference>
<feature type="transmembrane region" description="Helical" evidence="7">
    <location>
        <begin position="406"/>
        <end position="431"/>
    </location>
</feature>
<feature type="transmembrane region" description="Helical" evidence="7">
    <location>
        <begin position="154"/>
        <end position="171"/>
    </location>
</feature>
<feature type="transmembrane region" description="Helical" evidence="7">
    <location>
        <begin position="443"/>
        <end position="462"/>
    </location>
</feature>
<evidence type="ECO:0000256" key="2">
    <source>
        <dbReference type="ARBA" id="ARBA00022448"/>
    </source>
</evidence>
<dbReference type="SUPFAM" id="SSF103473">
    <property type="entry name" value="MFS general substrate transporter"/>
    <property type="match status" value="1"/>
</dbReference>
<dbReference type="InterPro" id="IPR050382">
    <property type="entry name" value="MFS_Na/Anion_cotransporter"/>
</dbReference>
<evidence type="ECO:0000313" key="10">
    <source>
        <dbReference type="Proteomes" id="UP000051574"/>
    </source>
</evidence>
<dbReference type="PANTHER" id="PTHR11662:SF457">
    <property type="entry name" value="MAJOR FACILITATOR SUPERFAMILY TRANSPORTER 3"/>
    <property type="match status" value="1"/>
</dbReference>
<keyword evidence="3 7" id="KW-0812">Transmembrane</keyword>
<evidence type="ECO:0000256" key="1">
    <source>
        <dbReference type="ARBA" id="ARBA00004141"/>
    </source>
</evidence>
<reference evidence="9 10" key="1">
    <citation type="submission" date="2015-09" db="EMBL/GenBank/DDBJ databases">
        <title>Draft genome of the scarab beetle Oryctes borbonicus.</title>
        <authorList>
            <person name="Meyer J.M."/>
            <person name="Markov G.V."/>
            <person name="Baskaran P."/>
            <person name="Herrmann M."/>
            <person name="Sommer R.J."/>
            <person name="Roedelsperger C."/>
        </authorList>
    </citation>
    <scope>NUCLEOTIDE SEQUENCE [LARGE SCALE GENOMIC DNA]</scope>
    <source>
        <strain evidence="9">OB123</strain>
        <tissue evidence="9">Whole animal</tissue>
    </source>
</reference>
<keyword evidence="6 7" id="KW-0472">Membrane</keyword>
<evidence type="ECO:0000256" key="7">
    <source>
        <dbReference type="SAM" id="Phobius"/>
    </source>
</evidence>
<dbReference type="EMBL" id="LJIG01022770">
    <property type="protein sequence ID" value="KRT78806.1"/>
    <property type="molecule type" value="Genomic_DNA"/>
</dbReference>
<feature type="transmembrane region" description="Helical" evidence="7">
    <location>
        <begin position="178"/>
        <end position="203"/>
    </location>
</feature>
<organism evidence="9 10">
    <name type="scientific">Oryctes borbonicus</name>
    <dbReference type="NCBI Taxonomy" id="1629725"/>
    <lineage>
        <taxon>Eukaryota</taxon>
        <taxon>Metazoa</taxon>
        <taxon>Ecdysozoa</taxon>
        <taxon>Arthropoda</taxon>
        <taxon>Hexapoda</taxon>
        <taxon>Insecta</taxon>
        <taxon>Pterygota</taxon>
        <taxon>Neoptera</taxon>
        <taxon>Endopterygota</taxon>
        <taxon>Coleoptera</taxon>
        <taxon>Polyphaga</taxon>
        <taxon>Scarabaeiformia</taxon>
        <taxon>Scarabaeidae</taxon>
        <taxon>Dynastinae</taxon>
        <taxon>Oryctes</taxon>
    </lineage>
</organism>
<feature type="transmembrane region" description="Helical" evidence="7">
    <location>
        <begin position="311"/>
        <end position="329"/>
    </location>
</feature>
<dbReference type="Pfam" id="PF07690">
    <property type="entry name" value="MFS_1"/>
    <property type="match status" value="1"/>
</dbReference>
<dbReference type="FunFam" id="1.20.1250.20:FF:000003">
    <property type="entry name" value="Solute carrier family 17 member 3"/>
    <property type="match status" value="1"/>
</dbReference>
<dbReference type="InterPro" id="IPR011701">
    <property type="entry name" value="MFS"/>
</dbReference>
<evidence type="ECO:0000313" key="9">
    <source>
        <dbReference type="EMBL" id="KRT78806.1"/>
    </source>
</evidence>
<feature type="transmembrane region" description="Helical" evidence="7">
    <location>
        <begin position="88"/>
        <end position="106"/>
    </location>
</feature>
<evidence type="ECO:0000259" key="8">
    <source>
        <dbReference type="PROSITE" id="PS50850"/>
    </source>
</evidence>
<keyword evidence="5 7" id="KW-1133">Transmembrane helix</keyword>
<dbReference type="PROSITE" id="PS50850">
    <property type="entry name" value="MFS"/>
    <property type="match status" value="1"/>
</dbReference>
<protein>
    <submittedName>
        <fullName evidence="9">Membrane transporter</fullName>
    </submittedName>
</protein>
<sequence>MALPGCRFIMAVLLSIGLAIIYGLKVNLSVAIVSMVNYTAVNLLQSEELQFANEDFCSIQAVNYTALETNQTDSVTFQDGPFNWSPNVQGIILSSYFWGYLAAMFPGSQIAEIISAKWVFFFAVLVNIIGTLATPISCYTHYTLVYVVRIAEGLGGGVTFPTTHVLLAHWAPPNERSIMASIAFSGTILGTVISNLLSGIIAIEAGWEWVFYIMGALSTIWLLLWVIFVTDKPRDLKFIGQKELDMIESSLGTSGDTKKRQRKVPWKKILESKPFWAILVAHTCSNWGFYMLLLNMPLFMKQVLKFTMAQVSIYAAIPYFIMWLFSLAIGQTLDRLRQHKKITTTTARKIATLIASAPVAICLLILSFVSCQIVAAVILLTASLTAMGAMYSGFMTNHIDIANNYAGTLMGMTNTIATIPGIVGPLFVGMLIDDDPSIKSWSIIFYVTIGFFIIEILVYTLFGKGDEQPWNKPEDDNE</sequence>
<dbReference type="GO" id="GO:0016020">
    <property type="term" value="C:membrane"/>
    <property type="evidence" value="ECO:0007669"/>
    <property type="project" value="UniProtKB-SubCell"/>
</dbReference>
<dbReference type="GO" id="GO:0015293">
    <property type="term" value="F:symporter activity"/>
    <property type="evidence" value="ECO:0007669"/>
    <property type="project" value="UniProtKB-KW"/>
</dbReference>
<feature type="domain" description="Major facilitator superfamily (MFS) profile" evidence="8">
    <location>
        <begin position="26"/>
        <end position="467"/>
    </location>
</feature>
<comment type="caution">
    <text evidence="9">The sequence shown here is derived from an EMBL/GenBank/DDBJ whole genome shotgun (WGS) entry which is preliminary data.</text>
</comment>
<accession>A0A0T6AUS9</accession>
<name>A0A0T6AUS9_9SCAR</name>
<evidence type="ECO:0000256" key="3">
    <source>
        <dbReference type="ARBA" id="ARBA00022692"/>
    </source>
</evidence>
<proteinExistence type="predicted"/>
<feature type="transmembrane region" description="Helical" evidence="7">
    <location>
        <begin position="275"/>
        <end position="299"/>
    </location>
</feature>
<dbReference type="CDD" id="cd17318">
    <property type="entry name" value="MFS_SLC17"/>
    <property type="match status" value="1"/>
</dbReference>
<keyword evidence="2" id="KW-0813">Transport</keyword>
<feature type="transmembrane region" description="Helical" evidence="7">
    <location>
        <begin position="350"/>
        <end position="369"/>
    </location>
</feature>
<gene>
    <name evidence="9" type="ORF">AMK59_7430</name>
</gene>
<dbReference type="GO" id="GO:0006820">
    <property type="term" value="P:monoatomic anion transport"/>
    <property type="evidence" value="ECO:0007669"/>
    <property type="project" value="TreeGrafter"/>
</dbReference>
<feature type="transmembrane region" description="Helical" evidence="7">
    <location>
        <begin position="375"/>
        <end position="394"/>
    </location>
</feature>
<feature type="transmembrane region" description="Helical" evidence="7">
    <location>
        <begin position="118"/>
        <end position="142"/>
    </location>
</feature>
<dbReference type="InterPro" id="IPR036259">
    <property type="entry name" value="MFS_trans_sf"/>
</dbReference>
<evidence type="ECO:0000256" key="6">
    <source>
        <dbReference type="ARBA" id="ARBA00023136"/>
    </source>
</evidence>
<dbReference type="OrthoDB" id="2985014at2759"/>
<evidence type="ECO:0000256" key="5">
    <source>
        <dbReference type="ARBA" id="ARBA00022989"/>
    </source>
</evidence>
<feature type="transmembrane region" description="Helical" evidence="7">
    <location>
        <begin position="209"/>
        <end position="229"/>
    </location>
</feature>
<keyword evidence="4" id="KW-0769">Symport</keyword>